<dbReference type="Pfam" id="PF00067">
    <property type="entry name" value="p450"/>
    <property type="match status" value="1"/>
</dbReference>
<proteinExistence type="inferred from homology"/>
<keyword evidence="11 14" id="KW-0503">Monooxygenase</keyword>
<keyword evidence="6" id="KW-0812">Transmembrane</keyword>
<feature type="chain" id="PRO_5003778715" description="Cytochrome P450" evidence="15">
    <location>
        <begin position="24"/>
        <end position="514"/>
    </location>
</feature>
<feature type="binding site" description="axial binding residue" evidence="13">
    <location>
        <position position="442"/>
    </location>
    <ligand>
        <name>heme</name>
        <dbReference type="ChEBI" id="CHEBI:30413"/>
    </ligand>
    <ligandPart>
        <name>Fe</name>
        <dbReference type="ChEBI" id="CHEBI:18248"/>
    </ligandPart>
</feature>
<dbReference type="PRINTS" id="PR00463">
    <property type="entry name" value="EP450I"/>
</dbReference>
<gene>
    <name evidence="16" type="ORF">FIBRA_04788</name>
</gene>
<dbReference type="SUPFAM" id="SSF48264">
    <property type="entry name" value="Cytochrome P450"/>
    <property type="match status" value="1"/>
</dbReference>
<comment type="similarity">
    <text evidence="4 14">Belongs to the cytochrome P450 family.</text>
</comment>
<dbReference type="InterPro" id="IPR001128">
    <property type="entry name" value="Cyt_P450"/>
</dbReference>
<evidence type="ECO:0000256" key="12">
    <source>
        <dbReference type="ARBA" id="ARBA00023136"/>
    </source>
</evidence>
<dbReference type="InterPro" id="IPR017972">
    <property type="entry name" value="Cyt_P450_CS"/>
</dbReference>
<keyword evidence="15" id="KW-0732">Signal</keyword>
<dbReference type="Proteomes" id="UP000006352">
    <property type="component" value="Unassembled WGS sequence"/>
</dbReference>
<evidence type="ECO:0000256" key="3">
    <source>
        <dbReference type="ARBA" id="ARBA00005179"/>
    </source>
</evidence>
<sequence length="514" mass="57843">MGAVLAVLGLGSLFFLWTQLIKPQRTLPPGPKPLPLVGNITNLTIKELWLRVTQWAQQYGDVVYVHVFGQGLVFLNTYDAAVDLLEKRGAIYSDKPGLIMTGELCGCENMVAFTRYGDKARRQRRLMQQALSANSVRRYEPLMAVQTQELLRNILLNPEEYIASIRRYAGGLTLSCIYGYQVRSNDDKFLTLAEECVDLLANKIASGGGIWPVDVLPFLRHMPDWMPGAGFKRSAAQWKAKIEEFVDKPYEYVKESMRNGTALPCFCTTLLEEMQERCEKEIDAERDFDIRWAANSMYSASIDTTLTVVMHFMLAMIKHPDVLAKAQAELDSVVGSGRLPTMSDRPALPYLECVMSEVLRWGAAVPMSLPHRLMEDDVYNGMHIPKGSLVFANVWNMVRDPALFPDPHAFTPERYLAPAADEATARRRDPRNYVFGFGRRRCPGLHLIESSLWMVMAAMVATLDLSVALDAQGYAVEPTVEFQNAVFRTPSAFKCDIRPRSEQAVRLVREAVDA</sequence>
<keyword evidence="8" id="KW-1133">Transmembrane helix</keyword>
<dbReference type="OrthoDB" id="2789670at2759"/>
<keyword evidence="9 14" id="KW-0560">Oxidoreductase</keyword>
<dbReference type="GeneID" id="24097593"/>
<dbReference type="EMBL" id="HE797088">
    <property type="protein sequence ID" value="CCM02682.1"/>
    <property type="molecule type" value="Genomic_DNA"/>
</dbReference>
<evidence type="ECO:0008006" key="18">
    <source>
        <dbReference type="Google" id="ProtNLM"/>
    </source>
</evidence>
<evidence type="ECO:0000256" key="15">
    <source>
        <dbReference type="SAM" id="SignalP"/>
    </source>
</evidence>
<evidence type="ECO:0000256" key="1">
    <source>
        <dbReference type="ARBA" id="ARBA00001971"/>
    </source>
</evidence>
<dbReference type="GO" id="GO:0016705">
    <property type="term" value="F:oxidoreductase activity, acting on paired donors, with incorporation or reduction of molecular oxygen"/>
    <property type="evidence" value="ECO:0007669"/>
    <property type="project" value="InterPro"/>
</dbReference>
<reference evidence="16 17" key="1">
    <citation type="journal article" date="2012" name="Appl. Environ. Microbiol.">
        <title>Short-read sequencing for genomic analysis of the brown rot fungus Fibroporia radiculosa.</title>
        <authorList>
            <person name="Tang J.D."/>
            <person name="Perkins A.D."/>
            <person name="Sonstegard T.S."/>
            <person name="Schroeder S.G."/>
            <person name="Burgess S.C."/>
            <person name="Diehl S.V."/>
        </authorList>
    </citation>
    <scope>NUCLEOTIDE SEQUENCE [LARGE SCALE GENOMIC DNA]</scope>
    <source>
        <strain evidence="16 17">TFFH 294</strain>
    </source>
</reference>
<evidence type="ECO:0000256" key="5">
    <source>
        <dbReference type="ARBA" id="ARBA00022617"/>
    </source>
</evidence>
<comment type="cofactor">
    <cofactor evidence="1 13">
        <name>heme</name>
        <dbReference type="ChEBI" id="CHEBI:30413"/>
    </cofactor>
</comment>
<evidence type="ECO:0000256" key="6">
    <source>
        <dbReference type="ARBA" id="ARBA00022692"/>
    </source>
</evidence>
<dbReference type="CDD" id="cd11065">
    <property type="entry name" value="CYP64-like"/>
    <property type="match status" value="1"/>
</dbReference>
<dbReference type="InterPro" id="IPR002401">
    <property type="entry name" value="Cyt_P450_E_grp-I"/>
</dbReference>
<evidence type="ECO:0000256" key="13">
    <source>
        <dbReference type="PIRSR" id="PIRSR602401-1"/>
    </source>
</evidence>
<dbReference type="Gene3D" id="1.10.630.10">
    <property type="entry name" value="Cytochrome P450"/>
    <property type="match status" value="1"/>
</dbReference>
<keyword evidence="12" id="KW-0472">Membrane</keyword>
<dbReference type="GO" id="GO:0020037">
    <property type="term" value="F:heme binding"/>
    <property type="evidence" value="ECO:0007669"/>
    <property type="project" value="InterPro"/>
</dbReference>
<dbReference type="PROSITE" id="PS00086">
    <property type="entry name" value="CYTOCHROME_P450"/>
    <property type="match status" value="1"/>
</dbReference>
<evidence type="ECO:0000256" key="7">
    <source>
        <dbReference type="ARBA" id="ARBA00022723"/>
    </source>
</evidence>
<evidence type="ECO:0000256" key="2">
    <source>
        <dbReference type="ARBA" id="ARBA00004167"/>
    </source>
</evidence>
<comment type="pathway">
    <text evidence="3">Secondary metabolite biosynthesis.</text>
</comment>
<evidence type="ECO:0000256" key="9">
    <source>
        <dbReference type="ARBA" id="ARBA00023002"/>
    </source>
</evidence>
<comment type="subcellular location">
    <subcellularLocation>
        <location evidence="2">Membrane</location>
        <topology evidence="2">Single-pass membrane protein</topology>
    </subcellularLocation>
</comment>
<accession>J4HWQ7</accession>
<dbReference type="HOGENOM" id="CLU_001570_2_3_1"/>
<dbReference type="GO" id="GO:0016020">
    <property type="term" value="C:membrane"/>
    <property type="evidence" value="ECO:0007669"/>
    <property type="project" value="UniProtKB-SubCell"/>
</dbReference>
<evidence type="ECO:0000256" key="14">
    <source>
        <dbReference type="RuleBase" id="RU000461"/>
    </source>
</evidence>
<protein>
    <recommendedName>
        <fullName evidence="18">Cytochrome P450</fullName>
    </recommendedName>
</protein>
<evidence type="ECO:0000256" key="10">
    <source>
        <dbReference type="ARBA" id="ARBA00023004"/>
    </source>
</evidence>
<evidence type="ECO:0000256" key="8">
    <source>
        <dbReference type="ARBA" id="ARBA00022989"/>
    </source>
</evidence>
<dbReference type="InterPro" id="IPR036396">
    <property type="entry name" value="Cyt_P450_sf"/>
</dbReference>
<dbReference type="STRING" id="599839.J4HWQ7"/>
<keyword evidence="5 13" id="KW-0349">Heme</keyword>
<feature type="signal peptide" evidence="15">
    <location>
        <begin position="1"/>
        <end position="23"/>
    </location>
</feature>
<dbReference type="AlphaFoldDB" id="J4HWQ7"/>
<dbReference type="RefSeq" id="XP_012181965.1">
    <property type="nucleotide sequence ID" value="XM_012326575.1"/>
</dbReference>
<evidence type="ECO:0000256" key="11">
    <source>
        <dbReference type="ARBA" id="ARBA00023033"/>
    </source>
</evidence>
<dbReference type="GO" id="GO:0005506">
    <property type="term" value="F:iron ion binding"/>
    <property type="evidence" value="ECO:0007669"/>
    <property type="project" value="InterPro"/>
</dbReference>
<dbReference type="PANTHER" id="PTHR46300">
    <property type="entry name" value="P450, PUTATIVE (EUROFUNG)-RELATED-RELATED"/>
    <property type="match status" value="1"/>
</dbReference>
<dbReference type="InterPro" id="IPR050364">
    <property type="entry name" value="Cytochrome_P450_fung"/>
</dbReference>
<keyword evidence="10 13" id="KW-0408">Iron</keyword>
<name>J4HWQ7_9APHY</name>
<evidence type="ECO:0000313" key="16">
    <source>
        <dbReference type="EMBL" id="CCM02682.1"/>
    </source>
</evidence>
<keyword evidence="17" id="KW-1185">Reference proteome</keyword>
<dbReference type="InParanoid" id="J4HWQ7"/>
<organism evidence="16 17">
    <name type="scientific">Fibroporia radiculosa</name>
    <dbReference type="NCBI Taxonomy" id="599839"/>
    <lineage>
        <taxon>Eukaryota</taxon>
        <taxon>Fungi</taxon>
        <taxon>Dikarya</taxon>
        <taxon>Basidiomycota</taxon>
        <taxon>Agaricomycotina</taxon>
        <taxon>Agaricomycetes</taxon>
        <taxon>Polyporales</taxon>
        <taxon>Fibroporiaceae</taxon>
        <taxon>Fibroporia</taxon>
    </lineage>
</organism>
<evidence type="ECO:0000313" key="17">
    <source>
        <dbReference type="Proteomes" id="UP000006352"/>
    </source>
</evidence>
<dbReference type="GO" id="GO:0004497">
    <property type="term" value="F:monooxygenase activity"/>
    <property type="evidence" value="ECO:0007669"/>
    <property type="project" value="UniProtKB-KW"/>
</dbReference>
<keyword evidence="7 13" id="KW-0479">Metal-binding</keyword>
<dbReference type="PANTHER" id="PTHR46300:SF7">
    <property type="entry name" value="P450, PUTATIVE (EUROFUNG)-RELATED"/>
    <property type="match status" value="1"/>
</dbReference>
<evidence type="ECO:0000256" key="4">
    <source>
        <dbReference type="ARBA" id="ARBA00010617"/>
    </source>
</evidence>